<evidence type="ECO:0000256" key="1">
    <source>
        <dbReference type="SAM" id="Phobius"/>
    </source>
</evidence>
<evidence type="ECO:0000259" key="2">
    <source>
        <dbReference type="Pfam" id="PF14018"/>
    </source>
</evidence>
<feature type="transmembrane region" description="Helical" evidence="1">
    <location>
        <begin position="46"/>
        <end position="65"/>
    </location>
</feature>
<protein>
    <recommendedName>
        <fullName evidence="2">DUF4234 domain-containing protein</fullName>
    </recommendedName>
</protein>
<dbReference type="InterPro" id="IPR025328">
    <property type="entry name" value="DUF4234"/>
</dbReference>
<accession>V7I4A1</accession>
<dbReference type="OrthoDB" id="192868at2"/>
<evidence type="ECO:0000313" key="4">
    <source>
        <dbReference type="Proteomes" id="UP000017747"/>
    </source>
</evidence>
<feature type="domain" description="DUF4234" evidence="2">
    <location>
        <begin position="44"/>
        <end position="88"/>
    </location>
</feature>
<feature type="transmembrane region" description="Helical" evidence="1">
    <location>
        <begin position="7"/>
        <end position="26"/>
    </location>
</feature>
<dbReference type="AlphaFoldDB" id="V7I4A1"/>
<dbReference type="RefSeq" id="WP_023387380.1">
    <property type="nucleotide sequence ID" value="NZ_AXUN02000176.1"/>
</dbReference>
<feature type="domain" description="DUF4234" evidence="2">
    <location>
        <begin position="4"/>
        <end position="38"/>
    </location>
</feature>
<dbReference type="STRING" id="994573.T472_0210365"/>
<evidence type="ECO:0000313" key="3">
    <source>
        <dbReference type="EMBL" id="ETA80698.1"/>
    </source>
</evidence>
<comment type="caution">
    <text evidence="3">The sequence shown here is derived from an EMBL/GenBank/DDBJ whole genome shotgun (WGS) entry which is preliminary data.</text>
</comment>
<sequence>MVKRNVGVSILLSILTCGIYTIFWIISVNNDAARLSGDKEDGGMAILLMLITCGIYGFVWMYKMGDKIERAGGKNDGTIYLVLSIFGLGLVSIALMQTELNRL</sequence>
<reference evidence="3 4" key="1">
    <citation type="journal article" date="2014" name="Genome Announc.">
        <title>Genome Sequence of Youngiibacter fragilis, the Type Strain of the Genus Youngiibacter.</title>
        <authorList>
            <person name="Wawrik C.B."/>
            <person name="Callaghan A.V."/>
            <person name="Stamps B.W."/>
            <person name="Wawrik B."/>
        </authorList>
    </citation>
    <scope>NUCLEOTIDE SEQUENCE [LARGE SCALE GENOMIC DNA]</scope>
    <source>
        <strain evidence="3 4">232.1</strain>
    </source>
</reference>
<keyword evidence="1" id="KW-0472">Membrane</keyword>
<feature type="transmembrane region" description="Helical" evidence="1">
    <location>
        <begin position="77"/>
        <end position="96"/>
    </location>
</feature>
<keyword evidence="1" id="KW-1133">Transmembrane helix</keyword>
<keyword evidence="1" id="KW-0812">Transmembrane</keyword>
<dbReference type="EMBL" id="AXUN02000176">
    <property type="protein sequence ID" value="ETA80698.1"/>
    <property type="molecule type" value="Genomic_DNA"/>
</dbReference>
<proteinExistence type="predicted"/>
<organism evidence="3 4">
    <name type="scientific">Youngiibacter fragilis 232.1</name>
    <dbReference type="NCBI Taxonomy" id="994573"/>
    <lineage>
        <taxon>Bacteria</taxon>
        <taxon>Bacillati</taxon>
        <taxon>Bacillota</taxon>
        <taxon>Clostridia</taxon>
        <taxon>Eubacteriales</taxon>
        <taxon>Clostridiaceae</taxon>
        <taxon>Youngiibacter</taxon>
    </lineage>
</organism>
<dbReference type="Pfam" id="PF14018">
    <property type="entry name" value="DUF4234"/>
    <property type="match status" value="2"/>
</dbReference>
<gene>
    <name evidence="3" type="ORF">T472_0210365</name>
</gene>
<name>V7I4A1_9CLOT</name>
<keyword evidence="4" id="KW-1185">Reference proteome</keyword>
<dbReference type="Proteomes" id="UP000017747">
    <property type="component" value="Unassembled WGS sequence"/>
</dbReference>
<dbReference type="eggNOG" id="COG4640">
    <property type="taxonomic scope" value="Bacteria"/>
</dbReference>